<reference evidence="1 2" key="1">
    <citation type="submission" date="2016-10" db="EMBL/GenBank/DDBJ databases">
        <authorList>
            <person name="de Groot N.N."/>
        </authorList>
    </citation>
    <scope>NUCLEOTIDE SEQUENCE [LARGE SCALE GENOMIC DNA]</scope>
    <source>
        <strain evidence="2">P4-7,KCTC 19426,CECT 7604</strain>
    </source>
</reference>
<proteinExistence type="predicted"/>
<sequence length="310" mass="33064">MTAPRAVSGRQFELRRGDAFARIGQVAAVLREFSVGGVQFTETWADDLVAPMGCGLVLAPWPNRVAGGAWALHGVAQQLDITEPSRGNAIHGLLRNAVYEVLGQTESSVTIGASIYPQHGYPFILDTSVTYELTDHGLQVTHRLTNAGTAAAPFGIGAHPYLRVGDVPAADLTVTVSGRTHARVDGTTMIPIALEPVEGTHVDLRSGMRVGDLRADVALTDFDVVDGGVAHRLSAPDGTSLVLWADEVFGWVQVFSPHQFPVPGRADQRVAIAIEPMTCAVDAFNSGRGLQWLEPGAQWSASWGLRPEGF</sequence>
<accession>A0A1H0J286</accession>
<dbReference type="SUPFAM" id="SSF74650">
    <property type="entry name" value="Galactose mutarotase-like"/>
    <property type="match status" value="1"/>
</dbReference>
<dbReference type="InterPro" id="IPR014718">
    <property type="entry name" value="GH-type_carb-bd"/>
</dbReference>
<dbReference type="InterPro" id="IPR037480">
    <property type="entry name" value="YihR-like"/>
</dbReference>
<organism evidence="1 2">
    <name type="scientific">Nakamurella panacisegetis</name>
    <dbReference type="NCBI Taxonomy" id="1090615"/>
    <lineage>
        <taxon>Bacteria</taxon>
        <taxon>Bacillati</taxon>
        <taxon>Actinomycetota</taxon>
        <taxon>Actinomycetes</taxon>
        <taxon>Nakamurellales</taxon>
        <taxon>Nakamurellaceae</taxon>
        <taxon>Nakamurella</taxon>
    </lineage>
</organism>
<dbReference type="InterPro" id="IPR011013">
    <property type="entry name" value="Gal_mutarotase_sf_dom"/>
</dbReference>
<dbReference type="OrthoDB" id="4739604at2"/>
<dbReference type="GO" id="GO:0016853">
    <property type="term" value="F:isomerase activity"/>
    <property type="evidence" value="ECO:0007669"/>
    <property type="project" value="InterPro"/>
</dbReference>
<evidence type="ECO:0000313" key="1">
    <source>
        <dbReference type="EMBL" id="SDO37653.1"/>
    </source>
</evidence>
<dbReference type="GO" id="GO:0030246">
    <property type="term" value="F:carbohydrate binding"/>
    <property type="evidence" value="ECO:0007669"/>
    <property type="project" value="InterPro"/>
</dbReference>
<gene>
    <name evidence="1" type="ORF">SAMN04515671_0744</name>
</gene>
<protein>
    <submittedName>
        <fullName evidence="1">Aldose 1-epimerase</fullName>
    </submittedName>
</protein>
<dbReference type="EMBL" id="LT629710">
    <property type="protein sequence ID" value="SDO37653.1"/>
    <property type="molecule type" value="Genomic_DNA"/>
</dbReference>
<name>A0A1H0J286_9ACTN</name>
<dbReference type="Gene3D" id="2.70.98.10">
    <property type="match status" value="1"/>
</dbReference>
<dbReference type="GO" id="GO:0005975">
    <property type="term" value="P:carbohydrate metabolic process"/>
    <property type="evidence" value="ECO:0007669"/>
    <property type="project" value="InterPro"/>
</dbReference>
<dbReference type="STRING" id="1090615.SAMN04515671_0744"/>
<dbReference type="RefSeq" id="WP_090474642.1">
    <property type="nucleotide sequence ID" value="NZ_LT629710.1"/>
</dbReference>
<dbReference type="AlphaFoldDB" id="A0A1H0J286"/>
<keyword evidence="2" id="KW-1185">Reference proteome</keyword>
<dbReference type="CDD" id="cd09022">
    <property type="entry name" value="Aldose_epim_Ec_YihR"/>
    <property type="match status" value="1"/>
</dbReference>
<dbReference type="Pfam" id="PF01263">
    <property type="entry name" value="Aldose_epim"/>
    <property type="match status" value="1"/>
</dbReference>
<dbReference type="Proteomes" id="UP000198741">
    <property type="component" value="Chromosome I"/>
</dbReference>
<dbReference type="InterPro" id="IPR008183">
    <property type="entry name" value="Aldose_1/G6P_1-epimerase"/>
</dbReference>
<evidence type="ECO:0000313" key="2">
    <source>
        <dbReference type="Proteomes" id="UP000198741"/>
    </source>
</evidence>